<name>A0A9Q3HJA5_9BASI</name>
<dbReference type="AlphaFoldDB" id="A0A9Q3HJA5"/>
<accession>A0A9Q3HJA5</accession>
<evidence type="ECO:0000313" key="1">
    <source>
        <dbReference type="EMBL" id="MBW0506307.1"/>
    </source>
</evidence>
<keyword evidence="2" id="KW-1185">Reference proteome</keyword>
<comment type="caution">
    <text evidence="1">The sequence shown here is derived from an EMBL/GenBank/DDBJ whole genome shotgun (WGS) entry which is preliminary data.</text>
</comment>
<sequence>MAAPQSLTIYFEEILDIMQKMNSNAKNQKEEEYIQLPKIAIITLEERHGQSTIRHQAHLWLIKKHIPYPKFQTINLHLTIDMKSGRESELPLKILALL</sequence>
<organism evidence="1 2">
    <name type="scientific">Austropuccinia psidii MF-1</name>
    <dbReference type="NCBI Taxonomy" id="1389203"/>
    <lineage>
        <taxon>Eukaryota</taxon>
        <taxon>Fungi</taxon>
        <taxon>Dikarya</taxon>
        <taxon>Basidiomycota</taxon>
        <taxon>Pucciniomycotina</taxon>
        <taxon>Pucciniomycetes</taxon>
        <taxon>Pucciniales</taxon>
        <taxon>Sphaerophragmiaceae</taxon>
        <taxon>Austropuccinia</taxon>
    </lineage>
</organism>
<dbReference type="Proteomes" id="UP000765509">
    <property type="component" value="Unassembled WGS sequence"/>
</dbReference>
<reference evidence="1" key="1">
    <citation type="submission" date="2021-03" db="EMBL/GenBank/DDBJ databases">
        <title>Draft genome sequence of rust myrtle Austropuccinia psidii MF-1, a brazilian biotype.</title>
        <authorList>
            <person name="Quecine M.C."/>
            <person name="Pachon D.M.R."/>
            <person name="Bonatelli M.L."/>
            <person name="Correr F.H."/>
            <person name="Franceschini L.M."/>
            <person name="Leite T.F."/>
            <person name="Margarido G.R.A."/>
            <person name="Almeida C.A."/>
            <person name="Ferrarezi J.A."/>
            <person name="Labate C.A."/>
        </authorList>
    </citation>
    <scope>NUCLEOTIDE SEQUENCE</scope>
    <source>
        <strain evidence="1">MF-1</strain>
    </source>
</reference>
<gene>
    <name evidence="1" type="ORF">O181_046022</name>
</gene>
<protein>
    <submittedName>
        <fullName evidence="1">Uncharacterized protein</fullName>
    </submittedName>
</protein>
<proteinExistence type="predicted"/>
<dbReference type="EMBL" id="AVOT02019006">
    <property type="protein sequence ID" value="MBW0506307.1"/>
    <property type="molecule type" value="Genomic_DNA"/>
</dbReference>
<evidence type="ECO:0000313" key="2">
    <source>
        <dbReference type="Proteomes" id="UP000765509"/>
    </source>
</evidence>